<dbReference type="EMBL" id="OL455900">
    <property type="protein sequence ID" value="UJQ87188.1"/>
    <property type="molecule type" value="Genomic_DNA"/>
</dbReference>
<protein>
    <submittedName>
        <fullName evidence="1">Uncharacterized protein</fullName>
    </submittedName>
</protein>
<accession>A0AA49BPZ7</accession>
<evidence type="ECO:0000313" key="2">
    <source>
        <dbReference type="Proteomes" id="UP001200142"/>
    </source>
</evidence>
<dbReference type="Proteomes" id="UP001200142">
    <property type="component" value="Segment"/>
</dbReference>
<name>A0AA49BPZ7_9CAUD</name>
<gene>
    <name evidence="1" type="primary">50</name>
    <name evidence="1" type="ORF">SEA_BAILEYBLU_50</name>
</gene>
<reference evidence="1" key="1">
    <citation type="submission" date="2021-11" db="EMBL/GenBank/DDBJ databases">
        <authorList>
            <person name="Sydney V."/>
            <person name="Hansen K."/>
            <person name="Christner J."/>
            <person name="Deckinger K."/>
            <person name="Miller H."/>
            <person name="Baileys A."/>
            <person name="Berdar T."/>
            <person name="Fuhrer G."/>
            <person name="Everett M."/>
            <person name="Evans I."/>
            <person name="Harbison A."/>
            <person name="Jacks D."/>
            <person name="Philbrick A."/>
            <person name="Learn C."/>
            <person name="Swerdlow S.J."/>
            <person name="Klyczek K."/>
            <person name="Garlena R.A."/>
            <person name="Russell D.A."/>
            <person name="Jacobs-Sera D."/>
            <person name="Hatfull G.F."/>
        </authorList>
    </citation>
    <scope>NUCLEOTIDE SEQUENCE</scope>
</reference>
<keyword evidence="2" id="KW-1185">Reference proteome</keyword>
<organism evidence="1 2">
    <name type="scientific">Arthrobacter phage BaileyBlu</name>
    <dbReference type="NCBI Taxonomy" id="2910754"/>
    <lineage>
        <taxon>Viruses</taxon>
        <taxon>Duplodnaviria</taxon>
        <taxon>Heunggongvirae</taxon>
        <taxon>Uroviricota</taxon>
        <taxon>Caudoviricetes</taxon>
        <taxon>Casidaviridae</taxon>
        <taxon>Baileybluvirus</taxon>
        <taxon>Baileybluvirus baileyblu</taxon>
    </lineage>
</organism>
<evidence type="ECO:0000313" key="1">
    <source>
        <dbReference type="EMBL" id="UJQ87188.1"/>
    </source>
</evidence>
<dbReference type="GeneID" id="77953933"/>
<proteinExistence type="predicted"/>
<dbReference type="KEGG" id="vg:77953933"/>
<sequence length="51" mass="5821">MIIIGHRPVYWCPTCRPSAIIFDVVAASAHEYVHPALRQIGSLPIYAPYYY</sequence>
<dbReference type="RefSeq" id="YP_010677554.1">
    <property type="nucleotide sequence ID" value="NC_071022.1"/>
</dbReference>